<dbReference type="EMBL" id="PP756678">
    <property type="protein sequence ID" value="XAO37160.1"/>
    <property type="molecule type" value="Genomic_DNA"/>
</dbReference>
<keyword evidence="1" id="KW-1133">Transmembrane helix</keyword>
<name>A0AAU6W7R4_9BETA</name>
<dbReference type="EMBL" id="PP756680">
    <property type="protein sequence ID" value="XAO37440.1"/>
    <property type="molecule type" value="Genomic_DNA"/>
</dbReference>
<protein>
    <submittedName>
        <fullName evidence="2">Membrane protein m133</fullName>
    </submittedName>
</protein>
<keyword evidence="1" id="KW-0472">Membrane</keyword>
<organism evidence="2">
    <name type="scientific">Muromegalovirus muridbeta1</name>
    <dbReference type="NCBI Taxonomy" id="3050323"/>
    <lineage>
        <taxon>Viruses</taxon>
        <taxon>Duplodnaviria</taxon>
        <taxon>Heunggongvirae</taxon>
        <taxon>Peploviricota</taxon>
        <taxon>Herviviricetes</taxon>
        <taxon>Herpesvirales</taxon>
        <taxon>Orthoherpesviridae</taxon>
        <taxon>Betaherpesvirinae</taxon>
        <taxon>Muromegalovirus</taxon>
    </lineage>
</organism>
<accession>A0AAU6W7R4</accession>
<evidence type="ECO:0000313" key="2">
    <source>
        <dbReference type="EMBL" id="XAO37440.1"/>
    </source>
</evidence>
<keyword evidence="1" id="KW-0812">Transmembrane</keyword>
<reference evidence="2" key="1">
    <citation type="submission" date="2024-05" db="EMBL/GenBank/DDBJ databases">
        <title>Fine-tuning the evolutionary stability and environmental longevity of recombinant transmissible vaccines.</title>
        <authorList>
            <person name="Chan B."/>
            <person name="Nuismer S.L."/>
            <person name="Nichols J."/>
            <person name="Davison A.J."/>
            <person name="Alqirbi H."/>
            <person name="Jarvis M.A."/>
            <person name="Redwood A.J."/>
        </authorList>
    </citation>
    <scope>NUCLEOTIDE SEQUENCE</scope>
    <source>
        <strain evidence="2">K181</strain>
    </source>
</reference>
<feature type="transmembrane region" description="Helical" evidence="1">
    <location>
        <begin position="303"/>
        <end position="322"/>
    </location>
</feature>
<feature type="transmembrane region" description="Helical" evidence="1">
    <location>
        <begin position="266"/>
        <end position="291"/>
    </location>
</feature>
<gene>
    <name evidence="2" type="primary">m133</name>
</gene>
<proteinExistence type="predicted"/>
<evidence type="ECO:0000256" key="1">
    <source>
        <dbReference type="SAM" id="Phobius"/>
    </source>
</evidence>
<sequence>MSPPLLFTISLFFALGSRPLAGYSNLAVWYSDYENGTYSCEFVLPRPNNMPLPFTNCYLPEKIKSSATVTPNGTILLHDNYLTTKLVEDSSTGKRHRRLSFRDPEFEKRHPCLYCERPGDSMDMERCLMCKDTTMAVLLKDLHTPKRRDFSPMLVRATVETVNHRPYFTCRFRVTPDTQKIETAWLNDDCTFGAKTKDPIEACAKTASYKKSIREGRYVTMSAKVKPGDPRTCRVCLLKTDNKYVLMARPCLTDKRRQEYIRNVRIVHALVISVWAVAIALVGFAAVRLLLSLDSVARLVKKMFAVRILPLPLPLVVVWYVLAAGDTVAVTDRDGVLAVESVLLSGLELGFNHRSLNASQMKLALERLDIGGYLKTIDVLVGSSDAREVRQGRENRTVVRPVLGSYNARVAKMTADLSASTQPGKKVLNARVFISVQDDV</sequence>
<dbReference type="EMBL" id="PP756679">
    <property type="protein sequence ID" value="XAO37300.1"/>
    <property type="molecule type" value="Genomic_DNA"/>
</dbReference>
<dbReference type="EMBL" id="PP756681">
    <property type="protein sequence ID" value="XAO37580.1"/>
    <property type="molecule type" value="Genomic_DNA"/>
</dbReference>